<dbReference type="EMBL" id="VTDN01000006">
    <property type="protein sequence ID" value="MEB5477099.1"/>
    <property type="molecule type" value="Genomic_DNA"/>
</dbReference>
<dbReference type="InterPro" id="IPR047057">
    <property type="entry name" value="MerR_fam"/>
</dbReference>
<comment type="caution">
    <text evidence="3">The sequence shown here is derived from an EMBL/GenBank/DDBJ whole genome shotgun (WGS) entry which is preliminary data.</text>
</comment>
<name>A0ABU6DTB9_9GAMM</name>
<dbReference type="Pfam" id="PF13411">
    <property type="entry name" value="MerR_1"/>
    <property type="match status" value="1"/>
</dbReference>
<dbReference type="PRINTS" id="PR00040">
    <property type="entry name" value="HTHMERR"/>
</dbReference>
<organism evidence="3 4">
    <name type="scientific">Acinetobacter pollinis</name>
    <dbReference type="NCBI Taxonomy" id="2605270"/>
    <lineage>
        <taxon>Bacteria</taxon>
        <taxon>Pseudomonadati</taxon>
        <taxon>Pseudomonadota</taxon>
        <taxon>Gammaproteobacteria</taxon>
        <taxon>Moraxellales</taxon>
        <taxon>Moraxellaceae</taxon>
        <taxon>Acinetobacter</taxon>
    </lineage>
</organism>
<dbReference type="RefSeq" id="WP_325775484.1">
    <property type="nucleotide sequence ID" value="NZ_VTDN01000006.1"/>
</dbReference>
<dbReference type="SMART" id="SM00422">
    <property type="entry name" value="HTH_MERR"/>
    <property type="match status" value="1"/>
</dbReference>
<evidence type="ECO:0000313" key="3">
    <source>
        <dbReference type="EMBL" id="MEB5477099.1"/>
    </source>
</evidence>
<accession>A0ABU6DTB9</accession>
<dbReference type="PROSITE" id="PS50937">
    <property type="entry name" value="HTH_MERR_2"/>
    <property type="match status" value="1"/>
</dbReference>
<evidence type="ECO:0000313" key="4">
    <source>
        <dbReference type="Proteomes" id="UP001339883"/>
    </source>
</evidence>
<sequence length="147" mass="17146">MKFTIGELAKKTKLSADAIRFYEKKKLIAPAQRANNNYRYYDEDSLTRLTFIRHCRELGMSLKEIEALHLQLQHPLNNCSEVKQVITNHLAHVNEKIAQLKVFKEQLEQLQHSCHSDETIQSCQIIQALQRSDDEQFFGHVSTIDLH</sequence>
<keyword evidence="4" id="KW-1185">Reference proteome</keyword>
<feature type="domain" description="HTH merR-type" evidence="2">
    <location>
        <begin position="2"/>
        <end position="71"/>
    </location>
</feature>
<protein>
    <submittedName>
        <fullName evidence="3">MerR family transcriptional regulator</fullName>
    </submittedName>
</protein>
<dbReference type="PANTHER" id="PTHR30204">
    <property type="entry name" value="REDOX-CYCLING DRUG-SENSING TRANSCRIPTIONAL ACTIVATOR SOXR"/>
    <property type="match status" value="1"/>
</dbReference>
<evidence type="ECO:0000259" key="2">
    <source>
        <dbReference type="PROSITE" id="PS50937"/>
    </source>
</evidence>
<dbReference type="Gene3D" id="1.10.1660.10">
    <property type="match status" value="1"/>
</dbReference>
<proteinExistence type="predicted"/>
<dbReference type="InterPro" id="IPR000551">
    <property type="entry name" value="MerR-type_HTH_dom"/>
</dbReference>
<keyword evidence="1" id="KW-0238">DNA-binding</keyword>
<gene>
    <name evidence="3" type="ORF">I2F25_08610</name>
</gene>
<dbReference type="InterPro" id="IPR009061">
    <property type="entry name" value="DNA-bd_dom_put_sf"/>
</dbReference>
<reference evidence="3 4" key="1">
    <citation type="submission" date="2019-08" db="EMBL/GenBank/DDBJ databases">
        <title>Five species of Acinetobacter isolated from floral nectar and animal pollinators.</title>
        <authorList>
            <person name="Hendry T.A."/>
        </authorList>
    </citation>
    <scope>NUCLEOTIDE SEQUENCE [LARGE SCALE GENOMIC DNA]</scope>
    <source>
        <strain evidence="3 4">MD18.27</strain>
    </source>
</reference>
<dbReference type="SUPFAM" id="SSF46955">
    <property type="entry name" value="Putative DNA-binding domain"/>
    <property type="match status" value="1"/>
</dbReference>
<dbReference type="Proteomes" id="UP001339883">
    <property type="component" value="Unassembled WGS sequence"/>
</dbReference>
<evidence type="ECO:0000256" key="1">
    <source>
        <dbReference type="ARBA" id="ARBA00023125"/>
    </source>
</evidence>
<dbReference type="PANTHER" id="PTHR30204:SF92">
    <property type="entry name" value="HTH-TYPE TRANSCRIPTIONAL REGULATOR ZNTR"/>
    <property type="match status" value="1"/>
</dbReference>